<feature type="transmembrane region" description="Helical" evidence="10">
    <location>
        <begin position="1007"/>
        <end position="1029"/>
    </location>
</feature>
<dbReference type="SUPFAM" id="SSF81653">
    <property type="entry name" value="Calcium ATPase, transduction domain A"/>
    <property type="match status" value="1"/>
</dbReference>
<feature type="transmembrane region" description="Helical" evidence="10">
    <location>
        <begin position="629"/>
        <end position="650"/>
    </location>
</feature>
<evidence type="ECO:0000256" key="6">
    <source>
        <dbReference type="ARBA" id="ARBA00022840"/>
    </source>
</evidence>
<keyword evidence="9 10" id="KW-0472">Membrane</keyword>
<accession>A0A0W0FJT3</accession>
<keyword evidence="4 10" id="KW-0479">Metal-binding</keyword>
<evidence type="ECO:0000256" key="2">
    <source>
        <dbReference type="ARBA" id="ARBA00006024"/>
    </source>
</evidence>
<dbReference type="eggNOG" id="KOG0207">
    <property type="taxonomic scope" value="Eukaryota"/>
</dbReference>
<dbReference type="Gene3D" id="2.70.150.10">
    <property type="entry name" value="Calcium-transporting ATPase, cytoplasmic transduction domain A"/>
    <property type="match status" value="1"/>
</dbReference>
<dbReference type="InterPro" id="IPR017969">
    <property type="entry name" value="Heavy-metal-associated_CS"/>
</dbReference>
<dbReference type="GO" id="GO:0016887">
    <property type="term" value="F:ATP hydrolysis activity"/>
    <property type="evidence" value="ECO:0007669"/>
    <property type="project" value="InterPro"/>
</dbReference>
<dbReference type="SUPFAM" id="SSF55008">
    <property type="entry name" value="HMA, heavy metal-associated domain"/>
    <property type="match status" value="2"/>
</dbReference>
<dbReference type="GO" id="GO:0055070">
    <property type="term" value="P:copper ion homeostasis"/>
    <property type="evidence" value="ECO:0007669"/>
    <property type="project" value="TreeGrafter"/>
</dbReference>
<evidence type="ECO:0000256" key="1">
    <source>
        <dbReference type="ARBA" id="ARBA00004141"/>
    </source>
</evidence>
<protein>
    <recommendedName>
        <fullName evidence="12">HMA domain-containing protein</fullName>
    </recommendedName>
</protein>
<name>A0A0W0FJT3_MONRR</name>
<dbReference type="SFLD" id="SFLDF00027">
    <property type="entry name" value="p-type_atpase"/>
    <property type="match status" value="1"/>
</dbReference>
<feature type="region of interest" description="Disordered" evidence="11">
    <location>
        <begin position="550"/>
        <end position="571"/>
    </location>
</feature>
<reference evidence="13 14" key="1">
    <citation type="submission" date="2015-12" db="EMBL/GenBank/DDBJ databases">
        <title>Draft genome sequence of Moniliophthora roreri, the causal agent of frosty pod rot of cacao.</title>
        <authorList>
            <person name="Aime M.C."/>
            <person name="Diaz-Valderrama J.R."/>
            <person name="Kijpornyongpan T."/>
            <person name="Phillips-Mora W."/>
        </authorList>
    </citation>
    <scope>NUCLEOTIDE SEQUENCE [LARGE SCALE GENOMIC DNA]</scope>
    <source>
        <strain evidence="13 14">MCA 2952</strain>
    </source>
</reference>
<dbReference type="Proteomes" id="UP000054988">
    <property type="component" value="Unassembled WGS sequence"/>
</dbReference>
<dbReference type="PROSITE" id="PS50846">
    <property type="entry name" value="HMA_2"/>
    <property type="match status" value="2"/>
</dbReference>
<dbReference type="GO" id="GO:0005507">
    <property type="term" value="F:copper ion binding"/>
    <property type="evidence" value="ECO:0007669"/>
    <property type="project" value="TreeGrafter"/>
</dbReference>
<sequence>MADHVTVFFLSNLHCASCVRVIEEVLSSLVPTPSSIEVSVVLQSVTIHHEASLVPAVIRDTLVDAGFGVVPDESVFGPLQALTLPHHDRHIQRCTLCQQKAAMKSEKTSTDLISKPPLTPIDSVSSFQVLFSVSGMTCSACTNALHRALQEIPGVSEIAVNLLANSATAIIDRQDLADKMRESIEDCGFDATLMEVKPLDRLPDSCKTQVTRTVTLQVKGMFCSDCPSRIMTSLDKLDSRVTVVKPLKDYREPLLTLSYDPDPPKFTVRSIIHAITSDSPQFVVTIFHPPSLEERSRAIRLQEQSNMLTRLIFTVILAIPTFILGIVYMSLVRNDNTVKMYLMQPMWSGNASRVQWALFILATPAMFYSAGLFHHRSTKEICALWRKKSAVPLLKRFTRFGSMNLLVSAGVSVAYFASVALLCLAAIQPPSRHGMGDTSTYFDSVVLLTMFLLAGRYLEAYSKFRTADAITALASLRPAEALLLLPGPSKSGLPSDSTLESPEKDLEKASVESSAAGYTTGPGMRVEKVPVNLLEVGDVVRVLHGATPPADGTIVPGERGTFDESSLTGESRPVVKTSGEKVYLGTFNKGNVVHIRVEEIGGQTMLDNIMQIVREGQTKRAPMEKVADIVTGYFVPVITLLALLTWIIWLSLGLSGSLPEGYMDAEIGGWAVWSLEFAIAVFVVACPCGIGLAAPTALLVGTGLAAKSGILARGGGEAFQEASRLNAIVFDKTGTLTRGELQVSDAWFAGDFAEEIVLGMVHEMESTSSHPLASALNKYCQSRPMKHMEGSSYSETPGRGLKATFIDTPYTVVLGNDAWMRDHNALIPDEICEQADTWKTQARGVVFVAVGTTGGYRLAAVFAVADILRDEAPAVVAWFRKRGITPWIVSGDHPKTALAIAALVGIPESNVIAGVLPHEKGEKVQWIQRGCPVDESQSGQRAVVAMVGDGINDSVALSLADVGVAIGSGSDVAVSSASFILLTSDLHGLVTLVDLSKAVIRRVKFNFVWAIMYNMAALPIAAGVIYPAGRVRLDPVWAALAMALSSISVVCSSLLLRLYKPPKPTL</sequence>
<organism evidence="13 14">
    <name type="scientific">Moniliophthora roreri</name>
    <name type="common">Frosty pod rot fungus</name>
    <name type="synonym">Monilia roreri</name>
    <dbReference type="NCBI Taxonomy" id="221103"/>
    <lineage>
        <taxon>Eukaryota</taxon>
        <taxon>Fungi</taxon>
        <taxon>Dikarya</taxon>
        <taxon>Basidiomycota</taxon>
        <taxon>Agaricomycotina</taxon>
        <taxon>Agaricomycetes</taxon>
        <taxon>Agaricomycetidae</taxon>
        <taxon>Agaricales</taxon>
        <taxon>Marasmiineae</taxon>
        <taxon>Marasmiaceae</taxon>
        <taxon>Moniliophthora</taxon>
    </lineage>
</organism>
<keyword evidence="5 10" id="KW-0547">Nucleotide-binding</keyword>
<dbReference type="PANTHER" id="PTHR43520:SF32">
    <property type="entry name" value="COPPER RESISTANCE P-TYPE ATPASE (EUROFUNG)"/>
    <property type="match status" value="1"/>
</dbReference>
<dbReference type="PROSITE" id="PS01047">
    <property type="entry name" value="HMA_1"/>
    <property type="match status" value="2"/>
</dbReference>
<dbReference type="SFLD" id="SFLDG00002">
    <property type="entry name" value="C1.7:_P-type_atpase_like"/>
    <property type="match status" value="1"/>
</dbReference>
<dbReference type="InterPro" id="IPR001757">
    <property type="entry name" value="P_typ_ATPase"/>
</dbReference>
<dbReference type="SFLD" id="SFLDS00003">
    <property type="entry name" value="Haloacid_Dehalogenase"/>
    <property type="match status" value="1"/>
</dbReference>
<proteinExistence type="inferred from homology"/>
<dbReference type="NCBIfam" id="TIGR01525">
    <property type="entry name" value="ATPase-IB_hvy"/>
    <property type="match status" value="1"/>
</dbReference>
<dbReference type="InterPro" id="IPR036163">
    <property type="entry name" value="HMA_dom_sf"/>
</dbReference>
<keyword evidence="3 10" id="KW-0812">Transmembrane</keyword>
<dbReference type="SUPFAM" id="SSF81665">
    <property type="entry name" value="Calcium ATPase, transmembrane domain M"/>
    <property type="match status" value="1"/>
</dbReference>
<evidence type="ECO:0000256" key="7">
    <source>
        <dbReference type="ARBA" id="ARBA00022967"/>
    </source>
</evidence>
<dbReference type="InterPro" id="IPR018303">
    <property type="entry name" value="ATPase_P-typ_P_site"/>
</dbReference>
<evidence type="ECO:0000256" key="4">
    <source>
        <dbReference type="ARBA" id="ARBA00022723"/>
    </source>
</evidence>
<dbReference type="Gene3D" id="3.30.70.100">
    <property type="match status" value="3"/>
</dbReference>
<dbReference type="InterPro" id="IPR023298">
    <property type="entry name" value="ATPase_P-typ_TM_dom_sf"/>
</dbReference>
<feature type="domain" description="HMA" evidence="12">
    <location>
        <begin position="127"/>
        <end position="192"/>
    </location>
</feature>
<feature type="domain" description="HMA" evidence="12">
    <location>
        <begin position="4"/>
        <end position="70"/>
    </location>
</feature>
<gene>
    <name evidence="13" type="ORF">WG66_10759</name>
</gene>
<dbReference type="InterPro" id="IPR008250">
    <property type="entry name" value="ATPase_P-typ_transduc_dom_A_sf"/>
</dbReference>
<evidence type="ECO:0000256" key="10">
    <source>
        <dbReference type="RuleBase" id="RU362081"/>
    </source>
</evidence>
<dbReference type="Pfam" id="PF00702">
    <property type="entry name" value="Hydrolase"/>
    <property type="match status" value="1"/>
</dbReference>
<dbReference type="EMBL" id="LATX01001892">
    <property type="protein sequence ID" value="KTB36548.1"/>
    <property type="molecule type" value="Genomic_DNA"/>
</dbReference>
<feature type="transmembrane region" description="Helical" evidence="10">
    <location>
        <begin position="670"/>
        <end position="700"/>
    </location>
</feature>
<dbReference type="SUPFAM" id="SSF56784">
    <property type="entry name" value="HAD-like"/>
    <property type="match status" value="1"/>
</dbReference>
<comment type="similarity">
    <text evidence="2 10">Belongs to the cation transport ATPase (P-type) (TC 3.A.3) family. Type IB subfamily.</text>
</comment>
<keyword evidence="6 10" id="KW-0067">ATP-binding</keyword>
<comment type="subcellular location">
    <subcellularLocation>
        <location evidence="1">Membrane</location>
        <topology evidence="1">Multi-pass membrane protein</topology>
    </subcellularLocation>
</comment>
<dbReference type="InterPro" id="IPR023214">
    <property type="entry name" value="HAD_sf"/>
</dbReference>
<keyword evidence="7" id="KW-1278">Translocase</keyword>
<evidence type="ECO:0000256" key="11">
    <source>
        <dbReference type="SAM" id="MobiDB-lite"/>
    </source>
</evidence>
<dbReference type="Pfam" id="PF00403">
    <property type="entry name" value="HMA"/>
    <property type="match status" value="2"/>
</dbReference>
<dbReference type="NCBIfam" id="TIGR01494">
    <property type="entry name" value="ATPase_P-type"/>
    <property type="match status" value="1"/>
</dbReference>
<dbReference type="InterPro" id="IPR006121">
    <property type="entry name" value="HMA_dom"/>
</dbReference>
<keyword evidence="8 10" id="KW-1133">Transmembrane helix</keyword>
<dbReference type="InterPro" id="IPR027256">
    <property type="entry name" value="P-typ_ATPase_IB"/>
</dbReference>
<evidence type="ECO:0000256" key="9">
    <source>
        <dbReference type="ARBA" id="ARBA00023136"/>
    </source>
</evidence>
<dbReference type="PANTHER" id="PTHR43520">
    <property type="entry name" value="ATP7, ISOFORM B"/>
    <property type="match status" value="1"/>
</dbReference>
<evidence type="ECO:0000256" key="8">
    <source>
        <dbReference type="ARBA" id="ARBA00022989"/>
    </source>
</evidence>
<dbReference type="InterPro" id="IPR044492">
    <property type="entry name" value="P_typ_ATPase_HD_dom"/>
</dbReference>
<dbReference type="Gene3D" id="3.40.50.1000">
    <property type="entry name" value="HAD superfamily/HAD-like"/>
    <property type="match status" value="1"/>
</dbReference>
<evidence type="ECO:0000313" key="14">
    <source>
        <dbReference type="Proteomes" id="UP000054988"/>
    </source>
</evidence>
<dbReference type="CDD" id="cd00371">
    <property type="entry name" value="HMA"/>
    <property type="match status" value="2"/>
</dbReference>
<dbReference type="FunFam" id="3.30.70.100:FF:000001">
    <property type="entry name" value="ATPase copper transporting beta"/>
    <property type="match status" value="1"/>
</dbReference>
<comment type="caution">
    <text evidence="13">The sequence shown here is derived from an EMBL/GenBank/DDBJ whole genome shotgun (WGS) entry which is preliminary data.</text>
</comment>
<dbReference type="GO" id="GO:0016020">
    <property type="term" value="C:membrane"/>
    <property type="evidence" value="ECO:0007669"/>
    <property type="project" value="UniProtKB-SubCell"/>
</dbReference>
<feature type="transmembrane region" description="Helical" evidence="10">
    <location>
        <begin position="307"/>
        <end position="331"/>
    </location>
</feature>
<feature type="transmembrane region" description="Helical" evidence="10">
    <location>
        <begin position="1035"/>
        <end position="1056"/>
    </location>
</feature>
<dbReference type="CDD" id="cd02094">
    <property type="entry name" value="P-type_ATPase_Cu-like"/>
    <property type="match status" value="1"/>
</dbReference>
<evidence type="ECO:0000259" key="12">
    <source>
        <dbReference type="PROSITE" id="PS50846"/>
    </source>
</evidence>
<feature type="transmembrane region" description="Helical" evidence="10">
    <location>
        <begin position="439"/>
        <end position="458"/>
    </location>
</feature>
<feature type="compositionally biased region" description="Basic and acidic residues" evidence="11">
    <location>
        <begin position="501"/>
        <end position="510"/>
    </location>
</feature>
<evidence type="ECO:0000256" key="5">
    <source>
        <dbReference type="ARBA" id="ARBA00022741"/>
    </source>
</evidence>
<dbReference type="PRINTS" id="PR00119">
    <property type="entry name" value="CATATPASE"/>
</dbReference>
<dbReference type="AlphaFoldDB" id="A0A0W0FJT3"/>
<dbReference type="GO" id="GO:0043682">
    <property type="term" value="F:P-type divalent copper transporter activity"/>
    <property type="evidence" value="ECO:0007669"/>
    <property type="project" value="TreeGrafter"/>
</dbReference>
<feature type="transmembrane region" description="Helical" evidence="10">
    <location>
        <begin position="405"/>
        <end position="427"/>
    </location>
</feature>
<dbReference type="InterPro" id="IPR036412">
    <property type="entry name" value="HAD-like_sf"/>
</dbReference>
<dbReference type="PROSITE" id="PS00154">
    <property type="entry name" value="ATPASE_E1_E2"/>
    <property type="match status" value="1"/>
</dbReference>
<evidence type="ECO:0000313" key="13">
    <source>
        <dbReference type="EMBL" id="KTB36548.1"/>
    </source>
</evidence>
<feature type="transmembrane region" description="Helical" evidence="10">
    <location>
        <begin position="351"/>
        <end position="370"/>
    </location>
</feature>
<dbReference type="Pfam" id="PF00122">
    <property type="entry name" value="E1-E2_ATPase"/>
    <property type="match status" value="1"/>
</dbReference>
<dbReference type="InterPro" id="IPR059000">
    <property type="entry name" value="ATPase_P-type_domA"/>
</dbReference>
<feature type="region of interest" description="Disordered" evidence="11">
    <location>
        <begin position="490"/>
        <end position="521"/>
    </location>
</feature>
<evidence type="ECO:0000256" key="3">
    <source>
        <dbReference type="ARBA" id="ARBA00022692"/>
    </source>
</evidence>
<dbReference type="Gene3D" id="3.40.1110.10">
    <property type="entry name" value="Calcium-transporting ATPase, cytoplasmic domain N"/>
    <property type="match status" value="1"/>
</dbReference>
<dbReference type="InterPro" id="IPR023299">
    <property type="entry name" value="ATPase_P-typ_cyto_dom_N"/>
</dbReference>
<dbReference type="GO" id="GO:0005524">
    <property type="term" value="F:ATP binding"/>
    <property type="evidence" value="ECO:0007669"/>
    <property type="project" value="UniProtKB-UniRule"/>
</dbReference>